<proteinExistence type="predicted"/>
<keyword evidence="3" id="KW-1185">Reference proteome</keyword>
<gene>
    <name evidence="2" type="ORF">NMOB1V02_LOCUS8461</name>
</gene>
<protein>
    <submittedName>
        <fullName evidence="2">Uncharacterized protein</fullName>
    </submittedName>
</protein>
<evidence type="ECO:0000256" key="1">
    <source>
        <dbReference type="SAM" id="MobiDB-lite"/>
    </source>
</evidence>
<dbReference type="EMBL" id="OA884451">
    <property type="protein sequence ID" value="CAD7280804.1"/>
    <property type="molecule type" value="Genomic_DNA"/>
</dbReference>
<evidence type="ECO:0000313" key="2">
    <source>
        <dbReference type="EMBL" id="CAD7280804.1"/>
    </source>
</evidence>
<name>A0A7R9GFN5_9CRUS</name>
<dbReference type="PROSITE" id="PS51257">
    <property type="entry name" value="PROKAR_LIPOPROTEIN"/>
    <property type="match status" value="1"/>
</dbReference>
<feature type="region of interest" description="Disordered" evidence="1">
    <location>
        <begin position="137"/>
        <end position="170"/>
    </location>
</feature>
<dbReference type="Proteomes" id="UP000678499">
    <property type="component" value="Unassembled WGS sequence"/>
</dbReference>
<dbReference type="AlphaFoldDB" id="A0A7R9GFN5"/>
<feature type="region of interest" description="Disordered" evidence="1">
    <location>
        <begin position="1"/>
        <end position="23"/>
    </location>
</feature>
<accession>A0A7R9GFN5</accession>
<reference evidence="2" key="1">
    <citation type="submission" date="2020-11" db="EMBL/GenBank/DDBJ databases">
        <authorList>
            <person name="Tran Van P."/>
        </authorList>
    </citation>
    <scope>NUCLEOTIDE SEQUENCE</scope>
</reference>
<evidence type="ECO:0000313" key="3">
    <source>
        <dbReference type="Proteomes" id="UP000678499"/>
    </source>
</evidence>
<sequence length="311" mass="34302">MVKLTMSSASTSTMTEMQTSVTSTSSCPQFESAVVGNLSTTPGSSADGSSCMMAVEVAGAAQTVRTFNATRKVENDLPITEDSLDVFFRLLSCNENVPYGSSTSSNNGPPSFLSFSSGSTNYANSGNYKKDKALNEYQRQTSGHQHSEKGQDASNGFGGPPKDPRYNRPNKHHYEATIVDPFEAFQNIMGSSGPTLTWPAGVSDNQESRTRMSQIVRTANNFIRQFPLDEDTVRNAARWGHGRQRMDLHPPDRVINSFATNFEIYIAIARMRNLQLLQRTTPELVEQLLDKLKKRMSSDALLRFGNPMETS</sequence>
<dbReference type="EMBL" id="CAJPEX010002414">
    <property type="protein sequence ID" value="CAG0920956.1"/>
    <property type="molecule type" value="Genomic_DNA"/>
</dbReference>
<organism evidence="2">
    <name type="scientific">Notodromas monacha</name>
    <dbReference type="NCBI Taxonomy" id="399045"/>
    <lineage>
        <taxon>Eukaryota</taxon>
        <taxon>Metazoa</taxon>
        <taxon>Ecdysozoa</taxon>
        <taxon>Arthropoda</taxon>
        <taxon>Crustacea</taxon>
        <taxon>Oligostraca</taxon>
        <taxon>Ostracoda</taxon>
        <taxon>Podocopa</taxon>
        <taxon>Podocopida</taxon>
        <taxon>Cypridocopina</taxon>
        <taxon>Cypridoidea</taxon>
        <taxon>Cyprididae</taxon>
        <taxon>Notodromas</taxon>
    </lineage>
</organism>